<gene>
    <name evidence="2" type="primary">orf216</name>
</gene>
<dbReference type="EMBL" id="KX131180">
    <property type="protein sequence ID" value="AOY36053.1"/>
    <property type="molecule type" value="Genomic_DNA"/>
</dbReference>
<name>A0A2H4FVX6_9CHLO</name>
<dbReference type="InterPro" id="IPR035901">
    <property type="entry name" value="GIY-YIG_endonuc_sf"/>
</dbReference>
<dbReference type="AlphaFoldDB" id="A0A2H4FVX6"/>
<dbReference type="Pfam" id="PF01541">
    <property type="entry name" value="GIY-YIG"/>
    <property type="match status" value="1"/>
</dbReference>
<proteinExistence type="predicted"/>
<dbReference type="InterPro" id="IPR000305">
    <property type="entry name" value="GIY-YIG_endonuc"/>
</dbReference>
<dbReference type="CDD" id="cd10437">
    <property type="entry name" value="GIY-YIG_HE_I-TevI_like"/>
    <property type="match status" value="1"/>
</dbReference>
<sequence>MNYGGPGLYRITCLANNKVYIGESGNLLSRARIHVDKLAKNENEIKSMQADFNKFGSKNFSFHVLFVGSEWKDKQKRKEKETEILLSYAPEKVYNKHPNNIEKKEKNYRIVCEIHGIRYQSVCEAAKMLREKEESIRVKLYNNHPGYKILEKIVQGYTPILVNDIEYESISDFLKTNPEENLDRFKVMRRLNSKIKKWENWRYKYGKKQSGPDKIF</sequence>
<accession>A0A2H4FVX6</accession>
<keyword evidence="2" id="KW-0255">Endonuclease</keyword>
<dbReference type="SUPFAM" id="SSF82771">
    <property type="entry name" value="GIY-YIG endonuclease"/>
    <property type="match status" value="1"/>
</dbReference>
<dbReference type="GO" id="GO:0004519">
    <property type="term" value="F:endonuclease activity"/>
    <property type="evidence" value="ECO:0007669"/>
    <property type="project" value="UniProtKB-KW"/>
</dbReference>
<reference evidence="2" key="1">
    <citation type="submission" date="2016-04" db="EMBL/GenBank/DDBJ databases">
        <title>The complete chloroplast genome of the green algae Hariotina sp. MMOGRB 0030F (Scenedesmaceae, Chlorophyta).</title>
        <authorList>
            <person name="He L."/>
            <person name="Lou S."/>
            <person name="Lin X."/>
            <person name="Xie S."/>
            <person name="Qian X."/>
        </authorList>
    </citation>
    <scope>NUCLEOTIDE SEQUENCE</scope>
</reference>
<evidence type="ECO:0000313" key="2">
    <source>
        <dbReference type="EMBL" id="AOY36053.1"/>
    </source>
</evidence>
<feature type="domain" description="GIY-YIG" evidence="1">
    <location>
        <begin position="7"/>
        <end position="90"/>
    </location>
</feature>
<keyword evidence="2" id="KW-0150">Chloroplast</keyword>
<keyword evidence="2" id="KW-0378">Hydrolase</keyword>
<keyword evidence="2" id="KW-0934">Plastid</keyword>
<organism evidence="2">
    <name type="scientific">Hariotina sp. MMOGRB0030F</name>
    <dbReference type="NCBI Taxonomy" id="1867922"/>
    <lineage>
        <taxon>Eukaryota</taxon>
        <taxon>Viridiplantae</taxon>
        <taxon>Chlorophyta</taxon>
        <taxon>core chlorophytes</taxon>
        <taxon>Chlorophyceae</taxon>
        <taxon>CS clade</taxon>
        <taxon>Sphaeropleales</taxon>
        <taxon>Scenedesmaceae</taxon>
        <taxon>Hariotina</taxon>
    </lineage>
</organism>
<evidence type="ECO:0000259" key="1">
    <source>
        <dbReference type="Pfam" id="PF01541"/>
    </source>
</evidence>
<geneLocation type="chloroplast" evidence="2"/>
<keyword evidence="2" id="KW-0540">Nuclease</keyword>
<protein>
    <submittedName>
        <fullName evidence="2">Putative GIY-YIG homing endonuclease</fullName>
    </submittedName>
</protein>
<dbReference type="Gene3D" id="3.40.1440.10">
    <property type="entry name" value="GIY-YIG endonuclease"/>
    <property type="match status" value="1"/>
</dbReference>